<name>A0A9D2RJS0_9BURK</name>
<keyword evidence="3" id="KW-0805">Transcription regulation</keyword>
<evidence type="ECO:0000313" key="7">
    <source>
        <dbReference type="EMBL" id="HJD44937.1"/>
    </source>
</evidence>
<comment type="subcellular location">
    <subcellularLocation>
        <location evidence="1">Cytoplasm</location>
    </subcellularLocation>
</comment>
<dbReference type="GO" id="GO:0003700">
    <property type="term" value="F:DNA-binding transcription factor activity"/>
    <property type="evidence" value="ECO:0007669"/>
    <property type="project" value="InterPro"/>
</dbReference>
<reference evidence="7" key="1">
    <citation type="journal article" date="2021" name="PeerJ">
        <title>Extensive microbial diversity within the chicken gut microbiome revealed by metagenomics and culture.</title>
        <authorList>
            <person name="Gilroy R."/>
            <person name="Ravi A."/>
            <person name="Getino M."/>
            <person name="Pursley I."/>
            <person name="Horton D.L."/>
            <person name="Alikhan N.F."/>
            <person name="Baker D."/>
            <person name="Gharbi K."/>
            <person name="Hall N."/>
            <person name="Watson M."/>
            <person name="Adriaenssens E.M."/>
            <person name="Foster-Nyarko E."/>
            <person name="Jarju S."/>
            <person name="Secka A."/>
            <person name="Antonio M."/>
            <person name="Oren A."/>
            <person name="Chaudhuri R.R."/>
            <person name="La Ragione R."/>
            <person name="Hildebrand F."/>
            <person name="Pallen M.J."/>
        </authorList>
    </citation>
    <scope>NUCLEOTIDE SEQUENCE</scope>
    <source>
        <strain evidence="7">9264</strain>
    </source>
</reference>
<gene>
    <name evidence="7" type="primary">cueR</name>
    <name evidence="7" type="ORF">H9906_07940</name>
</gene>
<dbReference type="AlphaFoldDB" id="A0A9D2RJS0"/>
<sequence>MNISQAAIQTGVSAKMIRYYEEVGLLPDLSRTAAGYRQFQQRDLERLHFIRRARDLAFSIVEIQELLSLWDDSDRKSADVKYLAQQHINRLQSKISAMQSMVDTLQQFSDACAGDDRSECPILGGLGRN</sequence>
<dbReference type="GO" id="GO:0005507">
    <property type="term" value="F:copper ion binding"/>
    <property type="evidence" value="ECO:0007669"/>
    <property type="project" value="InterPro"/>
</dbReference>
<dbReference type="PANTHER" id="PTHR30204:SF94">
    <property type="entry name" value="HEAVY METAL-DEPENDENT TRANSCRIPTIONAL REGULATOR HI_0293-RELATED"/>
    <property type="match status" value="1"/>
</dbReference>
<proteinExistence type="predicted"/>
<dbReference type="SMART" id="SM00422">
    <property type="entry name" value="HTH_MERR"/>
    <property type="match status" value="1"/>
</dbReference>
<accession>A0A9D2RJS0</accession>
<dbReference type="InterPro" id="IPR000551">
    <property type="entry name" value="MerR-type_HTH_dom"/>
</dbReference>
<evidence type="ECO:0000256" key="4">
    <source>
        <dbReference type="ARBA" id="ARBA00023125"/>
    </source>
</evidence>
<evidence type="ECO:0000256" key="1">
    <source>
        <dbReference type="ARBA" id="ARBA00004496"/>
    </source>
</evidence>
<dbReference type="Gene3D" id="1.10.1660.10">
    <property type="match status" value="1"/>
</dbReference>
<keyword evidence="2" id="KW-0963">Cytoplasm</keyword>
<evidence type="ECO:0000256" key="5">
    <source>
        <dbReference type="ARBA" id="ARBA00023163"/>
    </source>
</evidence>
<evidence type="ECO:0000256" key="3">
    <source>
        <dbReference type="ARBA" id="ARBA00023015"/>
    </source>
</evidence>
<evidence type="ECO:0000256" key="2">
    <source>
        <dbReference type="ARBA" id="ARBA00022490"/>
    </source>
</evidence>
<dbReference type="InterPro" id="IPR047057">
    <property type="entry name" value="MerR_fam"/>
</dbReference>
<dbReference type="PROSITE" id="PS50937">
    <property type="entry name" value="HTH_MERR_2"/>
    <property type="match status" value="1"/>
</dbReference>
<dbReference type="InterPro" id="IPR009061">
    <property type="entry name" value="DNA-bd_dom_put_sf"/>
</dbReference>
<dbReference type="PROSITE" id="PS00552">
    <property type="entry name" value="HTH_MERR_1"/>
    <property type="match status" value="1"/>
</dbReference>
<dbReference type="Pfam" id="PF09278">
    <property type="entry name" value="MerR-DNA-bind"/>
    <property type="match status" value="1"/>
</dbReference>
<protein>
    <submittedName>
        <fullName evidence="7">Cu(I)-responsive transcriptional regulator</fullName>
    </submittedName>
</protein>
<dbReference type="InterPro" id="IPR015358">
    <property type="entry name" value="Tscrpt_reg_MerR_DNA-bd"/>
</dbReference>
<dbReference type="Pfam" id="PF00376">
    <property type="entry name" value="MerR"/>
    <property type="match status" value="1"/>
</dbReference>
<dbReference type="NCBIfam" id="TIGR02044">
    <property type="entry name" value="CueR"/>
    <property type="match status" value="1"/>
</dbReference>
<reference evidence="7" key="2">
    <citation type="submission" date="2021-04" db="EMBL/GenBank/DDBJ databases">
        <authorList>
            <person name="Gilroy R."/>
        </authorList>
    </citation>
    <scope>NUCLEOTIDE SEQUENCE</scope>
    <source>
        <strain evidence="7">9264</strain>
    </source>
</reference>
<keyword evidence="5" id="KW-0804">Transcription</keyword>
<comment type="caution">
    <text evidence="7">The sequence shown here is derived from an EMBL/GenBank/DDBJ whole genome shotgun (WGS) entry which is preliminary data.</text>
</comment>
<keyword evidence="4" id="KW-0238">DNA-binding</keyword>
<feature type="domain" description="HTH merR-type" evidence="6">
    <location>
        <begin position="1"/>
        <end position="69"/>
    </location>
</feature>
<dbReference type="SUPFAM" id="SSF46955">
    <property type="entry name" value="Putative DNA-binding domain"/>
    <property type="match status" value="1"/>
</dbReference>
<evidence type="ECO:0000313" key="8">
    <source>
        <dbReference type="Proteomes" id="UP000823889"/>
    </source>
</evidence>
<dbReference type="InterPro" id="IPR011789">
    <property type="entry name" value="CueR"/>
</dbReference>
<dbReference type="PANTHER" id="PTHR30204">
    <property type="entry name" value="REDOX-CYCLING DRUG-SENSING TRANSCRIPTIONAL ACTIVATOR SOXR"/>
    <property type="match status" value="1"/>
</dbReference>
<evidence type="ECO:0000259" key="6">
    <source>
        <dbReference type="PROSITE" id="PS50937"/>
    </source>
</evidence>
<dbReference type="EMBL" id="DWUQ01000165">
    <property type="protein sequence ID" value="HJD44937.1"/>
    <property type="molecule type" value="Genomic_DNA"/>
</dbReference>
<dbReference type="Proteomes" id="UP000823889">
    <property type="component" value="Unassembled WGS sequence"/>
</dbReference>
<dbReference type="GO" id="GO:0003677">
    <property type="term" value="F:DNA binding"/>
    <property type="evidence" value="ECO:0007669"/>
    <property type="project" value="UniProtKB-KW"/>
</dbReference>
<dbReference type="PRINTS" id="PR00040">
    <property type="entry name" value="HTHMERR"/>
</dbReference>
<organism evidence="7 8">
    <name type="scientific">Candidatus Paenalcaligenes intestinipullorum</name>
    <dbReference type="NCBI Taxonomy" id="2838718"/>
    <lineage>
        <taxon>Bacteria</taxon>
        <taxon>Pseudomonadati</taxon>
        <taxon>Pseudomonadota</taxon>
        <taxon>Betaproteobacteria</taxon>
        <taxon>Burkholderiales</taxon>
        <taxon>Alcaligenaceae</taxon>
        <taxon>Paenalcaligenes</taxon>
    </lineage>
</organism>
<dbReference type="GO" id="GO:0045893">
    <property type="term" value="P:positive regulation of DNA-templated transcription"/>
    <property type="evidence" value="ECO:0007669"/>
    <property type="project" value="InterPro"/>
</dbReference>
<dbReference type="CDD" id="cd01108">
    <property type="entry name" value="HTH_CueR"/>
    <property type="match status" value="1"/>
</dbReference>
<dbReference type="GO" id="GO:0005737">
    <property type="term" value="C:cytoplasm"/>
    <property type="evidence" value="ECO:0007669"/>
    <property type="project" value="UniProtKB-SubCell"/>
</dbReference>